<keyword evidence="3" id="KW-1185">Reference proteome</keyword>
<dbReference type="Proteomes" id="UP000649617">
    <property type="component" value="Unassembled WGS sequence"/>
</dbReference>
<proteinExistence type="predicted"/>
<gene>
    <name evidence="2" type="primary">Herc2</name>
    <name evidence="2" type="ORF">SPIL2461_LOCUS13517</name>
</gene>
<evidence type="ECO:0000313" key="3">
    <source>
        <dbReference type="Proteomes" id="UP000649617"/>
    </source>
</evidence>
<dbReference type="OrthoDB" id="10430739at2759"/>
<comment type="caution">
    <text evidence="2">The sequence shown here is derived from an EMBL/GenBank/DDBJ whole genome shotgun (WGS) entry which is preliminary data.</text>
</comment>
<feature type="non-terminal residue" evidence="2">
    <location>
        <position position="146"/>
    </location>
</feature>
<accession>A0A812T3R5</accession>
<dbReference type="AlphaFoldDB" id="A0A812T3R5"/>
<feature type="non-terminal residue" evidence="2">
    <location>
        <position position="1"/>
    </location>
</feature>
<evidence type="ECO:0000256" key="1">
    <source>
        <dbReference type="SAM" id="MobiDB-lite"/>
    </source>
</evidence>
<feature type="region of interest" description="Disordered" evidence="1">
    <location>
        <begin position="109"/>
        <end position="146"/>
    </location>
</feature>
<reference evidence="2" key="1">
    <citation type="submission" date="2021-02" db="EMBL/GenBank/DDBJ databases">
        <authorList>
            <person name="Dougan E. K."/>
            <person name="Rhodes N."/>
            <person name="Thang M."/>
            <person name="Chan C."/>
        </authorList>
    </citation>
    <scope>NUCLEOTIDE SEQUENCE</scope>
</reference>
<name>A0A812T3R5_SYMPI</name>
<evidence type="ECO:0000313" key="2">
    <source>
        <dbReference type="EMBL" id="CAE7517399.1"/>
    </source>
</evidence>
<sequence>TDQPDVRMGMPCLKQFARPLDWTGIEDGLRRYAELVDSGAAGGQQAIPPMMLRVPGEPRRHLRARMATLSSPFDRNAPGQPIYLYLHLQGFQVPRRRPTMRLEGVAEHLVGASLPPKPDERHLPGQEQDDLSPPTAAPKRKARQRR</sequence>
<dbReference type="EMBL" id="CAJNIZ010029602">
    <property type="protein sequence ID" value="CAE7517399.1"/>
    <property type="molecule type" value="Genomic_DNA"/>
</dbReference>
<organism evidence="2 3">
    <name type="scientific">Symbiodinium pilosum</name>
    <name type="common">Dinoflagellate</name>
    <dbReference type="NCBI Taxonomy" id="2952"/>
    <lineage>
        <taxon>Eukaryota</taxon>
        <taxon>Sar</taxon>
        <taxon>Alveolata</taxon>
        <taxon>Dinophyceae</taxon>
        <taxon>Suessiales</taxon>
        <taxon>Symbiodiniaceae</taxon>
        <taxon>Symbiodinium</taxon>
    </lineage>
</organism>
<protein>
    <submittedName>
        <fullName evidence="2">Herc2 protein</fullName>
    </submittedName>
</protein>